<keyword evidence="3" id="KW-1185">Reference proteome</keyword>
<organism evidence="2 3">
    <name type="scientific">Anas platyrhynchos</name>
    <name type="common">Mallard</name>
    <name type="synonym">Anas boschas</name>
    <dbReference type="NCBI Taxonomy" id="8839"/>
    <lineage>
        <taxon>Eukaryota</taxon>
        <taxon>Metazoa</taxon>
        <taxon>Chordata</taxon>
        <taxon>Craniata</taxon>
        <taxon>Vertebrata</taxon>
        <taxon>Euteleostomi</taxon>
        <taxon>Archelosauria</taxon>
        <taxon>Archosauria</taxon>
        <taxon>Dinosauria</taxon>
        <taxon>Saurischia</taxon>
        <taxon>Theropoda</taxon>
        <taxon>Coelurosauria</taxon>
        <taxon>Aves</taxon>
        <taxon>Neognathae</taxon>
        <taxon>Galloanserae</taxon>
        <taxon>Anseriformes</taxon>
        <taxon>Anatidae</taxon>
        <taxon>Anatinae</taxon>
        <taxon>Anas</taxon>
    </lineage>
</organism>
<feature type="compositionally biased region" description="Basic and acidic residues" evidence="1">
    <location>
        <begin position="252"/>
        <end position="272"/>
    </location>
</feature>
<reference evidence="3" key="1">
    <citation type="journal article" date="2013" name="Nat. Genet.">
        <title>The duck genome and transcriptome provide insight into an avian influenza virus reservoir species.</title>
        <authorList>
            <person name="Huang Y."/>
            <person name="Li Y."/>
            <person name="Burt D.W."/>
            <person name="Chen H."/>
            <person name="Zhang Y."/>
            <person name="Qian W."/>
            <person name="Kim H."/>
            <person name="Gan S."/>
            <person name="Zhao Y."/>
            <person name="Li J."/>
            <person name="Yi K."/>
            <person name="Feng H."/>
            <person name="Zhu P."/>
            <person name="Li B."/>
            <person name="Liu Q."/>
            <person name="Fairley S."/>
            <person name="Magor K.E."/>
            <person name="Du Z."/>
            <person name="Hu X."/>
            <person name="Goodman L."/>
            <person name="Tafer H."/>
            <person name="Vignal A."/>
            <person name="Lee T."/>
            <person name="Kim K.W."/>
            <person name="Sheng Z."/>
            <person name="An Y."/>
            <person name="Searle S."/>
            <person name="Herrero J."/>
            <person name="Groenen M.A."/>
            <person name="Crooijmans R.P."/>
            <person name="Faraut T."/>
            <person name="Cai Q."/>
            <person name="Webster R.G."/>
            <person name="Aldridge J.R."/>
            <person name="Warren W.C."/>
            <person name="Bartschat S."/>
            <person name="Kehr S."/>
            <person name="Marz M."/>
            <person name="Stadler P.F."/>
            <person name="Smith J."/>
            <person name="Kraus R.H."/>
            <person name="Zhao Y."/>
            <person name="Ren L."/>
            <person name="Fei J."/>
            <person name="Morisson M."/>
            <person name="Kaiser P."/>
            <person name="Griffin D.K."/>
            <person name="Rao M."/>
            <person name="Pitel F."/>
            <person name="Wang J."/>
            <person name="Li N."/>
        </authorList>
    </citation>
    <scope>NUCLEOTIDE SEQUENCE [LARGE SCALE GENOMIC DNA]</scope>
</reference>
<gene>
    <name evidence="2" type="ORF">Anapl_17179</name>
</gene>
<dbReference type="AlphaFoldDB" id="R0L960"/>
<accession>R0L960</accession>
<name>R0L960_ANAPL</name>
<dbReference type="EMBL" id="KB743871">
    <property type="protein sequence ID" value="EOA96812.1"/>
    <property type="molecule type" value="Genomic_DNA"/>
</dbReference>
<evidence type="ECO:0000256" key="1">
    <source>
        <dbReference type="SAM" id="MobiDB-lite"/>
    </source>
</evidence>
<evidence type="ECO:0000313" key="3">
    <source>
        <dbReference type="Proteomes" id="UP000296049"/>
    </source>
</evidence>
<dbReference type="Proteomes" id="UP000296049">
    <property type="component" value="Unassembled WGS sequence"/>
</dbReference>
<sequence length="318" mass="35438">MLSAVGSPSAYNSCSILIESCTAIVRRADKCKYHVLHLKARRPLVTDQGETIRSRRGRRQRVQTVTGSPKRGIKASVLVLEPCTMRQSTIATWLVSFCERNGFSGKSFRKKRHQQLPRSQHPAGYYDAYKIFTNLFYYFLEPGRKLLSSELAMSTSEPGTSTLGLCQQRWVQLPKGLGEIPLTKRGRKQGNILGATAHTQVLTLLKFMKRNCPVPSIRGFFEPKFTIKQSVSVLQQARAIAFAVCKAIRDPTEETTGDKRTNSSHREPDMSHNLHTQPAAFGTDGSSRQTPGSHDSPDIFGLAVNRSWSTDVSAMYSS</sequence>
<feature type="compositionally biased region" description="Polar residues" evidence="1">
    <location>
        <begin position="284"/>
        <end position="293"/>
    </location>
</feature>
<proteinExistence type="predicted"/>
<evidence type="ECO:0000313" key="2">
    <source>
        <dbReference type="EMBL" id="EOA96812.1"/>
    </source>
</evidence>
<protein>
    <submittedName>
        <fullName evidence="2">Uncharacterized protein</fullName>
    </submittedName>
</protein>
<feature type="region of interest" description="Disordered" evidence="1">
    <location>
        <begin position="252"/>
        <end position="299"/>
    </location>
</feature>